<accession>A0A1E4TJ96</accession>
<sequence length="390" mass="43007">MTSLVRAEAKAAAGTGDESDANCGTPQPLQIPPLLSPTLPPWTEGEYFDDYSSPESVSPLDSNNETPSLDVSTSIKPTSSLGSNQPKKQKNAHNSSKRTRSYSTSGSESEEDDFQSNSATAHTTPSKHQSPLNNSKDSTINGAAIDPKLQQDRNILLKKTERWIHQGRKLKHAVDTSWSDGRSIHAVLYGFESLLCYMTGFDYEDKSRLIVHKLPSDQSWITLQPFTKYIIGICEKGGFSEISGICFLMRAVIAQRCSLFSHASLLESMLAKSDSLAAGQAKLASWTEQAYRDFNKGYALLSVETLTSHFPNTWNGRSTFKAPEIRLVHRSPRDICGPIVDQPSLRPMNHSYSLPLTSVSTIQEAAAFCYAALSEWSSKNDVGYKWSIDI</sequence>
<protein>
    <submittedName>
        <fullName evidence="2">Uncharacterized protein</fullName>
    </submittedName>
</protein>
<evidence type="ECO:0000256" key="1">
    <source>
        <dbReference type="SAM" id="MobiDB-lite"/>
    </source>
</evidence>
<proteinExistence type="predicted"/>
<dbReference type="AlphaFoldDB" id="A0A1E4TJ96"/>
<dbReference type="Proteomes" id="UP000095023">
    <property type="component" value="Unassembled WGS sequence"/>
</dbReference>
<reference evidence="3" key="1">
    <citation type="submission" date="2016-02" db="EMBL/GenBank/DDBJ databases">
        <title>Comparative genomics of biotechnologically important yeasts.</title>
        <authorList>
            <consortium name="DOE Joint Genome Institute"/>
            <person name="Riley R."/>
            <person name="Haridas S."/>
            <person name="Wolfe K.H."/>
            <person name="Lopes M.R."/>
            <person name="Hittinger C.T."/>
            <person name="Goker M."/>
            <person name="Salamov A."/>
            <person name="Wisecaver J."/>
            <person name="Long T.M."/>
            <person name="Aerts A.L."/>
            <person name="Barry K."/>
            <person name="Choi C."/>
            <person name="Clum A."/>
            <person name="Coughlan A.Y."/>
            <person name="Deshpande S."/>
            <person name="Douglass A.P."/>
            <person name="Hanson S.J."/>
            <person name="Klenk H.-P."/>
            <person name="Labutti K."/>
            <person name="Lapidus A."/>
            <person name="Lindquist E."/>
            <person name="Lipzen A."/>
            <person name="Meier-Kolthoff J.P."/>
            <person name="Ohm R.A."/>
            <person name="Otillar R.P."/>
            <person name="Pangilinan J."/>
            <person name="Peng Y."/>
            <person name="Rokas A."/>
            <person name="Rosa C.A."/>
            <person name="Scheuner C."/>
            <person name="Sibirny A.A."/>
            <person name="Slot J.C."/>
            <person name="Stielow J.B."/>
            <person name="Sun H."/>
            <person name="Kurtzman C.P."/>
            <person name="Blackwell M."/>
            <person name="Jeffries T.W."/>
            <person name="Grigoriev I.V."/>
        </authorList>
    </citation>
    <scope>NUCLEOTIDE SEQUENCE [LARGE SCALE GENOMIC DNA]</scope>
    <source>
        <strain evidence="3">NRRL Y-17796</strain>
    </source>
</reference>
<feature type="compositionally biased region" description="Basic residues" evidence="1">
    <location>
        <begin position="87"/>
        <end position="100"/>
    </location>
</feature>
<name>A0A1E4TJ96_9ASCO</name>
<dbReference type="EMBL" id="KV453841">
    <property type="protein sequence ID" value="ODV91822.1"/>
    <property type="molecule type" value="Genomic_DNA"/>
</dbReference>
<organism evidence="2 3">
    <name type="scientific">Tortispora caseinolytica NRRL Y-17796</name>
    <dbReference type="NCBI Taxonomy" id="767744"/>
    <lineage>
        <taxon>Eukaryota</taxon>
        <taxon>Fungi</taxon>
        <taxon>Dikarya</taxon>
        <taxon>Ascomycota</taxon>
        <taxon>Saccharomycotina</taxon>
        <taxon>Trigonopsidomycetes</taxon>
        <taxon>Trigonopsidales</taxon>
        <taxon>Trigonopsidaceae</taxon>
        <taxon>Tortispora</taxon>
    </lineage>
</organism>
<keyword evidence="3" id="KW-1185">Reference proteome</keyword>
<evidence type="ECO:0000313" key="2">
    <source>
        <dbReference type="EMBL" id="ODV91822.1"/>
    </source>
</evidence>
<dbReference type="OrthoDB" id="284473at2759"/>
<evidence type="ECO:0000313" key="3">
    <source>
        <dbReference type="Proteomes" id="UP000095023"/>
    </source>
</evidence>
<feature type="compositionally biased region" description="Pro residues" evidence="1">
    <location>
        <begin position="29"/>
        <end position="40"/>
    </location>
</feature>
<gene>
    <name evidence="2" type="ORF">CANCADRAFT_55614</name>
</gene>
<feature type="compositionally biased region" description="Polar residues" evidence="1">
    <location>
        <begin position="115"/>
        <end position="141"/>
    </location>
</feature>
<feature type="region of interest" description="Disordered" evidence="1">
    <location>
        <begin position="1"/>
        <end position="145"/>
    </location>
</feature>
<feature type="compositionally biased region" description="Polar residues" evidence="1">
    <location>
        <begin position="53"/>
        <end position="86"/>
    </location>
</feature>